<evidence type="ECO:0000313" key="2">
    <source>
        <dbReference type="Proteomes" id="UP000023152"/>
    </source>
</evidence>
<evidence type="ECO:0000313" key="1">
    <source>
        <dbReference type="EMBL" id="ETO36545.1"/>
    </source>
</evidence>
<gene>
    <name evidence="1" type="ORF">RFI_00516</name>
</gene>
<name>X6PDH7_RETFI</name>
<organism evidence="1 2">
    <name type="scientific">Reticulomyxa filosa</name>
    <dbReference type="NCBI Taxonomy" id="46433"/>
    <lineage>
        <taxon>Eukaryota</taxon>
        <taxon>Sar</taxon>
        <taxon>Rhizaria</taxon>
        <taxon>Retaria</taxon>
        <taxon>Foraminifera</taxon>
        <taxon>Monothalamids</taxon>
        <taxon>Reticulomyxidae</taxon>
        <taxon>Reticulomyxa</taxon>
    </lineage>
</organism>
<accession>X6PDH7</accession>
<proteinExistence type="predicted"/>
<comment type="caution">
    <text evidence="1">The sequence shown here is derived from an EMBL/GenBank/DDBJ whole genome shotgun (WGS) entry which is preliminary data.</text>
</comment>
<sequence>MMKLQRKQSINHRHFKLYYIDVNEQQLIHLAQNFNDGQMEQKDYRKTFAAEQKKKREETVTNPEISNTRIKRLHKMPIVKVLLSKTEDVVKILKYNDIQIGYSVKVESFDKRNYEAAKCRHKNNPSKHKCILCRKQHPSDSLQCDLIRKAREKLDIKLTSKEDAFLKKKASQPIKSNVSQRIILILMLPKDNGQMEMKLRMDLRNQRGPIEKRIIKIKCCRTRNR</sequence>
<dbReference type="EMBL" id="ASPP01000554">
    <property type="protein sequence ID" value="ETO36545.1"/>
    <property type="molecule type" value="Genomic_DNA"/>
</dbReference>
<dbReference type="Proteomes" id="UP000023152">
    <property type="component" value="Unassembled WGS sequence"/>
</dbReference>
<keyword evidence="2" id="KW-1185">Reference proteome</keyword>
<dbReference type="OrthoDB" id="7608935at2759"/>
<dbReference type="AlphaFoldDB" id="X6PDH7"/>
<reference evidence="1 2" key="1">
    <citation type="journal article" date="2013" name="Curr. Biol.">
        <title>The Genome of the Foraminiferan Reticulomyxa filosa.</title>
        <authorList>
            <person name="Glockner G."/>
            <person name="Hulsmann N."/>
            <person name="Schleicher M."/>
            <person name="Noegel A.A."/>
            <person name="Eichinger L."/>
            <person name="Gallinger C."/>
            <person name="Pawlowski J."/>
            <person name="Sierra R."/>
            <person name="Euteneuer U."/>
            <person name="Pillet L."/>
            <person name="Moustafa A."/>
            <person name="Platzer M."/>
            <person name="Groth M."/>
            <person name="Szafranski K."/>
            <person name="Schliwa M."/>
        </authorList>
    </citation>
    <scope>NUCLEOTIDE SEQUENCE [LARGE SCALE GENOMIC DNA]</scope>
</reference>
<protein>
    <submittedName>
        <fullName evidence="1">Uncharacterized protein</fullName>
    </submittedName>
</protein>